<accession>A0A5N4DQF4</accession>
<dbReference type="Proteomes" id="UP000299084">
    <property type="component" value="Unassembled WGS sequence"/>
</dbReference>
<dbReference type="InterPro" id="IPR036051">
    <property type="entry name" value="KRAB_dom_sf"/>
</dbReference>
<dbReference type="PANTHER" id="PTHR23232">
    <property type="entry name" value="KRAB DOMAIN C2H2 ZINC FINGER"/>
    <property type="match status" value="1"/>
</dbReference>
<comment type="caution">
    <text evidence="3">The sequence shown here is derived from an EMBL/GenBank/DDBJ whole genome shotgun (WGS) entry which is preliminary data.</text>
</comment>
<dbReference type="InterPro" id="IPR001909">
    <property type="entry name" value="KRAB"/>
</dbReference>
<feature type="region of interest" description="Disordered" evidence="1">
    <location>
        <begin position="180"/>
        <end position="204"/>
    </location>
</feature>
<protein>
    <submittedName>
        <fullName evidence="3">Zinc finger protein 19</fullName>
    </submittedName>
</protein>
<feature type="domain" description="KRAB" evidence="2">
    <location>
        <begin position="225"/>
        <end position="307"/>
    </location>
</feature>
<feature type="region of interest" description="Disordered" evidence="1">
    <location>
        <begin position="92"/>
        <end position="139"/>
    </location>
</feature>
<dbReference type="CDD" id="cd07765">
    <property type="entry name" value="KRAB_A-box"/>
    <property type="match status" value="1"/>
</dbReference>
<organism evidence="3 4">
    <name type="scientific">Camelus dromedarius</name>
    <name type="common">Dromedary</name>
    <name type="synonym">Arabian camel</name>
    <dbReference type="NCBI Taxonomy" id="9838"/>
    <lineage>
        <taxon>Eukaryota</taxon>
        <taxon>Metazoa</taxon>
        <taxon>Chordata</taxon>
        <taxon>Craniata</taxon>
        <taxon>Vertebrata</taxon>
        <taxon>Euteleostomi</taxon>
        <taxon>Mammalia</taxon>
        <taxon>Eutheria</taxon>
        <taxon>Laurasiatheria</taxon>
        <taxon>Artiodactyla</taxon>
        <taxon>Tylopoda</taxon>
        <taxon>Camelidae</taxon>
        <taxon>Camelus</taxon>
    </lineage>
</organism>
<dbReference type="Pfam" id="PF01352">
    <property type="entry name" value="KRAB"/>
    <property type="match status" value="1"/>
</dbReference>
<dbReference type="SMART" id="SM00349">
    <property type="entry name" value="KRAB"/>
    <property type="match status" value="1"/>
</dbReference>
<dbReference type="SUPFAM" id="SSF109640">
    <property type="entry name" value="KRAB domain (Kruppel-associated box)"/>
    <property type="match status" value="1"/>
</dbReference>
<reference evidence="3 4" key="1">
    <citation type="journal article" date="2019" name="Mol. Ecol. Resour.">
        <title>Improving Illumina assemblies with Hi-C and long reads: an example with the North African dromedary.</title>
        <authorList>
            <person name="Elbers J.P."/>
            <person name="Rogers M.F."/>
            <person name="Perelman P.L."/>
            <person name="Proskuryakova A.A."/>
            <person name="Serdyukova N.A."/>
            <person name="Johnson W.E."/>
            <person name="Horin P."/>
            <person name="Corander J."/>
            <person name="Murphy D."/>
            <person name="Burger P.A."/>
        </authorList>
    </citation>
    <scope>NUCLEOTIDE SEQUENCE [LARGE SCALE GENOMIC DNA]</scope>
    <source>
        <strain evidence="3">Drom800</strain>
        <tissue evidence="3">Blood</tissue>
    </source>
</reference>
<dbReference type="AlphaFoldDB" id="A0A5N4DQF4"/>
<name>A0A5N4DQF4_CAMDR</name>
<dbReference type="InterPro" id="IPR050169">
    <property type="entry name" value="Krueppel_C2H2_ZnF"/>
</dbReference>
<dbReference type="PROSITE" id="PS50805">
    <property type="entry name" value="KRAB"/>
    <property type="match status" value="1"/>
</dbReference>
<dbReference type="PANTHER" id="PTHR23232:SF162">
    <property type="entry name" value="ZINC FINGER PROTEIN 662"/>
    <property type="match status" value="1"/>
</dbReference>
<evidence type="ECO:0000259" key="2">
    <source>
        <dbReference type="PROSITE" id="PS50805"/>
    </source>
</evidence>
<dbReference type="Gene3D" id="6.10.140.140">
    <property type="match status" value="1"/>
</dbReference>
<evidence type="ECO:0000313" key="4">
    <source>
        <dbReference type="Proteomes" id="UP000299084"/>
    </source>
</evidence>
<dbReference type="GO" id="GO:0006355">
    <property type="term" value="P:regulation of DNA-templated transcription"/>
    <property type="evidence" value="ECO:0007669"/>
    <property type="project" value="InterPro"/>
</dbReference>
<proteinExistence type="predicted"/>
<gene>
    <name evidence="3" type="ORF">Cadr_000011173</name>
</gene>
<keyword evidence="4" id="KW-1185">Reference proteome</keyword>
<evidence type="ECO:0000256" key="1">
    <source>
        <dbReference type="SAM" id="MobiDB-lite"/>
    </source>
</evidence>
<evidence type="ECO:0000313" key="3">
    <source>
        <dbReference type="EMBL" id="KAB1273408.1"/>
    </source>
</evidence>
<dbReference type="EMBL" id="JWIN03000009">
    <property type="protein sequence ID" value="KAB1273408.1"/>
    <property type="molecule type" value="Genomic_DNA"/>
</dbReference>
<sequence>MKAVAFVPDAAVGVVQRRHRIRGAGAASRPEPSLGPRLPPCPYPSLRGDGSHALESLAPADTGLKVAIFCPPFRIPSSQTCTGLTSGERGFALGPGDRKIHLQKGPKTSVKARAPTRGSVAAPREARSQPGDALPAVPQSRLLRRVVSQSQWGSRKSRAPPGRPRAEVRLLEATVFWSGVGSKSSSPFLRGRPGDGSHAPNSLAPGPEPWNWPWGSRNLLFQKSVTFEDVAVYFTQTEWDGLSPAQRALYRDVMLENYGNVASLGKASLPLEFRLCRLGFPGVLPPPLIAGGASGNPILNGNPRADS</sequence>